<keyword evidence="2 5" id="KW-0328">Glycosyltransferase</keyword>
<dbReference type="Proteomes" id="UP000214688">
    <property type="component" value="Chromosome"/>
</dbReference>
<dbReference type="NCBIfam" id="NF006671">
    <property type="entry name" value="PRK09219.1"/>
    <property type="match status" value="1"/>
</dbReference>
<name>A0A223CWT2_9BACL</name>
<dbReference type="GO" id="GO:0006166">
    <property type="term" value="P:purine ribonucleoside salvage"/>
    <property type="evidence" value="ECO:0007669"/>
    <property type="project" value="UniProtKB-KW"/>
</dbReference>
<evidence type="ECO:0000256" key="5">
    <source>
        <dbReference type="HAMAP-Rule" id="MF_01184"/>
    </source>
</evidence>
<dbReference type="KEGG" id="tab:CIG75_01305"/>
<keyword evidence="10" id="KW-1185">Reference proteome</keyword>
<comment type="similarity">
    <text evidence="5">Belongs to the purine/pyrimidine phosphoribosyltransferase family. Xpt subfamily.</text>
</comment>
<comment type="function">
    <text evidence="5">Converts the preformed base xanthine, a product of nucleic acid breakdown, to xanthosine 5'-monophosphate (XMP), so it can be reused for RNA or DNA synthesis.</text>
</comment>
<dbReference type="GO" id="GO:0005737">
    <property type="term" value="C:cytoplasm"/>
    <property type="evidence" value="ECO:0007669"/>
    <property type="project" value="UniProtKB-SubCell"/>
</dbReference>
<dbReference type="AlphaFoldDB" id="A0A223CWT2"/>
<feature type="region of interest" description="Disordered" evidence="7">
    <location>
        <begin position="197"/>
        <end position="228"/>
    </location>
</feature>
<dbReference type="Pfam" id="PF00156">
    <property type="entry name" value="Pribosyltran"/>
    <property type="match status" value="1"/>
</dbReference>
<evidence type="ECO:0000256" key="4">
    <source>
        <dbReference type="ARBA" id="ARBA00022726"/>
    </source>
</evidence>
<evidence type="ECO:0000259" key="8">
    <source>
        <dbReference type="Pfam" id="PF00156"/>
    </source>
</evidence>
<dbReference type="GO" id="GO:0000310">
    <property type="term" value="F:xanthine phosphoribosyltransferase activity"/>
    <property type="evidence" value="ECO:0007669"/>
    <property type="project" value="UniProtKB-UniRule"/>
</dbReference>
<feature type="binding site" evidence="5">
    <location>
        <position position="27"/>
    </location>
    <ligand>
        <name>xanthine</name>
        <dbReference type="ChEBI" id="CHEBI:17712"/>
    </ligand>
</feature>
<evidence type="ECO:0000313" key="10">
    <source>
        <dbReference type="Proteomes" id="UP000214688"/>
    </source>
</evidence>
<sequence>MKTLHQRILLDGQALSDQVLKVDAFLNHQVDPMLTMDIGREFANVFQSEPITKVLTIEASGIHFALATAAALQVPFLYAKKKKAVTLTEELYTAEVFSFTRQETFQVSVSKRYLHAHDRVLIIDDFLATGDALLGLINIVQQAGAHLVGVGAVIEKSFQDGRSKLEAAGARIHSLARIASMSPNHIEFLETSDSIAVPTPSSTNADHDATSASIPSANGSATKETVQW</sequence>
<feature type="domain" description="Phosphoribosyltransferase" evidence="8">
    <location>
        <begin position="36"/>
        <end position="157"/>
    </location>
</feature>
<dbReference type="SUPFAM" id="SSF53271">
    <property type="entry name" value="PRTase-like"/>
    <property type="match status" value="1"/>
</dbReference>
<protein>
    <recommendedName>
        <fullName evidence="5 6">Xanthine phosphoribosyltransferase</fullName>
        <shortName evidence="5">XPRTase</shortName>
        <ecNumber evidence="5 6">2.4.2.22</ecNumber>
    </recommendedName>
</protein>
<dbReference type="GO" id="GO:0046110">
    <property type="term" value="P:xanthine metabolic process"/>
    <property type="evidence" value="ECO:0007669"/>
    <property type="project" value="UniProtKB-UniRule"/>
</dbReference>
<comment type="catalytic activity">
    <reaction evidence="5">
        <text>XMP + diphosphate = xanthine + 5-phospho-alpha-D-ribose 1-diphosphate</text>
        <dbReference type="Rhea" id="RHEA:10800"/>
        <dbReference type="ChEBI" id="CHEBI:17712"/>
        <dbReference type="ChEBI" id="CHEBI:33019"/>
        <dbReference type="ChEBI" id="CHEBI:57464"/>
        <dbReference type="ChEBI" id="CHEBI:58017"/>
        <dbReference type="EC" id="2.4.2.22"/>
    </reaction>
</comment>
<dbReference type="InterPro" id="IPR010079">
    <property type="entry name" value="Xanthine_PRibTrfase"/>
</dbReference>
<feature type="binding site" evidence="5">
    <location>
        <position position="20"/>
    </location>
    <ligand>
        <name>xanthine</name>
        <dbReference type="ChEBI" id="CHEBI:17712"/>
    </ligand>
</feature>
<feature type="binding site" evidence="5">
    <location>
        <position position="156"/>
    </location>
    <ligand>
        <name>xanthine</name>
        <dbReference type="ChEBI" id="CHEBI:17712"/>
    </ligand>
</feature>
<dbReference type="CDD" id="cd06223">
    <property type="entry name" value="PRTases_typeI"/>
    <property type="match status" value="1"/>
</dbReference>
<dbReference type="InterPro" id="IPR050118">
    <property type="entry name" value="Pur/Pyrimidine_PRTase"/>
</dbReference>
<evidence type="ECO:0000256" key="7">
    <source>
        <dbReference type="SAM" id="MobiDB-lite"/>
    </source>
</evidence>
<dbReference type="EMBL" id="CP022657">
    <property type="protein sequence ID" value="ASS73742.1"/>
    <property type="molecule type" value="Genomic_DNA"/>
</dbReference>
<dbReference type="UniPathway" id="UPA00602">
    <property type="reaction ID" value="UER00658"/>
</dbReference>
<accession>A0A223CWT2</accession>
<dbReference type="InterPro" id="IPR000836">
    <property type="entry name" value="PRTase_dom"/>
</dbReference>
<dbReference type="OrthoDB" id="9790678at2"/>
<dbReference type="PANTHER" id="PTHR43864:SF1">
    <property type="entry name" value="XANTHINE PHOSPHORIBOSYLTRANSFERASE"/>
    <property type="match status" value="1"/>
</dbReference>
<gene>
    <name evidence="5" type="primary">xpt</name>
    <name evidence="9" type="ORF">CIG75_01305</name>
</gene>
<evidence type="ECO:0000256" key="2">
    <source>
        <dbReference type="ARBA" id="ARBA00022676"/>
    </source>
</evidence>
<evidence type="ECO:0000256" key="1">
    <source>
        <dbReference type="ARBA" id="ARBA00022490"/>
    </source>
</evidence>
<keyword evidence="3 5" id="KW-0808">Transferase</keyword>
<dbReference type="HAMAP" id="MF_01184">
    <property type="entry name" value="XPRTase"/>
    <property type="match status" value="1"/>
</dbReference>
<dbReference type="GO" id="GO:0032265">
    <property type="term" value="P:XMP salvage"/>
    <property type="evidence" value="ECO:0007669"/>
    <property type="project" value="UniProtKB-UniRule"/>
</dbReference>
<comment type="subunit">
    <text evidence="5">Homodimer.</text>
</comment>
<evidence type="ECO:0000256" key="6">
    <source>
        <dbReference type="NCBIfam" id="TIGR01744"/>
    </source>
</evidence>
<feature type="binding site" evidence="5">
    <location>
        <begin position="128"/>
        <end position="132"/>
    </location>
    <ligand>
        <name>5-phospho-alpha-D-ribose 1-diphosphate</name>
        <dbReference type="ChEBI" id="CHEBI:58017"/>
    </ligand>
</feature>
<dbReference type="InterPro" id="IPR029057">
    <property type="entry name" value="PRTase-like"/>
</dbReference>
<keyword evidence="4 5" id="KW-0660">Purine salvage</keyword>
<dbReference type="EC" id="2.4.2.22" evidence="5 6"/>
<dbReference type="NCBIfam" id="TIGR01744">
    <property type="entry name" value="XPRTase"/>
    <property type="match status" value="1"/>
</dbReference>
<keyword evidence="1 5" id="KW-0963">Cytoplasm</keyword>
<comment type="pathway">
    <text evidence="5">Purine metabolism; XMP biosynthesis via salvage pathway; XMP from xanthine: step 1/1.</text>
</comment>
<proteinExistence type="inferred from homology"/>
<organism evidence="9 10">
    <name type="scientific">Tumebacillus algifaecis</name>
    <dbReference type="NCBI Taxonomy" id="1214604"/>
    <lineage>
        <taxon>Bacteria</taxon>
        <taxon>Bacillati</taxon>
        <taxon>Bacillota</taxon>
        <taxon>Bacilli</taxon>
        <taxon>Bacillales</taxon>
        <taxon>Alicyclobacillaceae</taxon>
        <taxon>Tumebacillus</taxon>
    </lineage>
</organism>
<reference evidence="9 10" key="1">
    <citation type="journal article" date="2015" name="Int. J. Syst. Evol. Microbiol.">
        <title>Tumebacillus algifaecis sp. nov., isolated from decomposing algal scum.</title>
        <authorList>
            <person name="Wu Y.F."/>
            <person name="Zhang B."/>
            <person name="Xing P."/>
            <person name="Wu Q.L."/>
            <person name="Liu S.J."/>
        </authorList>
    </citation>
    <scope>NUCLEOTIDE SEQUENCE [LARGE SCALE GENOMIC DNA]</scope>
    <source>
        <strain evidence="9 10">THMBR28</strain>
    </source>
</reference>
<dbReference type="PANTHER" id="PTHR43864">
    <property type="entry name" value="HYPOXANTHINE/GUANINE PHOSPHORIBOSYLTRANSFERASE"/>
    <property type="match status" value="1"/>
</dbReference>
<evidence type="ECO:0000313" key="9">
    <source>
        <dbReference type="EMBL" id="ASS73742.1"/>
    </source>
</evidence>
<dbReference type="Gene3D" id="3.40.50.2020">
    <property type="match status" value="1"/>
</dbReference>
<comment type="subcellular location">
    <subcellularLocation>
        <location evidence="5">Cytoplasm</location>
    </subcellularLocation>
</comment>
<evidence type="ECO:0000256" key="3">
    <source>
        <dbReference type="ARBA" id="ARBA00022679"/>
    </source>
</evidence>